<dbReference type="EMBL" id="CAMGYJ010000008">
    <property type="protein sequence ID" value="CAI0461643.1"/>
    <property type="molecule type" value="Genomic_DNA"/>
</dbReference>
<reference evidence="1" key="1">
    <citation type="submission" date="2022-08" db="EMBL/GenBank/DDBJ databases">
        <authorList>
            <person name="Gutierrez-Valencia J."/>
        </authorList>
    </citation>
    <scope>NUCLEOTIDE SEQUENCE</scope>
</reference>
<feature type="non-terminal residue" evidence="1">
    <location>
        <position position="97"/>
    </location>
</feature>
<proteinExistence type="predicted"/>
<name>A0AAV0NSP0_9ROSI</name>
<feature type="non-terminal residue" evidence="1">
    <location>
        <position position="1"/>
    </location>
</feature>
<organism evidence="1 2">
    <name type="scientific">Linum tenue</name>
    <dbReference type="NCBI Taxonomy" id="586396"/>
    <lineage>
        <taxon>Eukaryota</taxon>
        <taxon>Viridiplantae</taxon>
        <taxon>Streptophyta</taxon>
        <taxon>Embryophyta</taxon>
        <taxon>Tracheophyta</taxon>
        <taxon>Spermatophyta</taxon>
        <taxon>Magnoliopsida</taxon>
        <taxon>eudicotyledons</taxon>
        <taxon>Gunneridae</taxon>
        <taxon>Pentapetalae</taxon>
        <taxon>rosids</taxon>
        <taxon>fabids</taxon>
        <taxon>Malpighiales</taxon>
        <taxon>Linaceae</taxon>
        <taxon>Linum</taxon>
    </lineage>
</organism>
<dbReference type="AlphaFoldDB" id="A0AAV0NSP0"/>
<sequence length="97" mass="11089">CILVWVIESIRNSGAWKKGKKRPTSFIATKERRSRVRTSQAAKRSWAMQQFMTVISNKQSTREAKGVTVHFASLHIQARNSDHEANCSFPSFYCSLL</sequence>
<comment type="caution">
    <text evidence="1">The sequence shown here is derived from an EMBL/GenBank/DDBJ whole genome shotgun (WGS) entry which is preliminary data.</text>
</comment>
<evidence type="ECO:0000313" key="1">
    <source>
        <dbReference type="EMBL" id="CAI0461643.1"/>
    </source>
</evidence>
<evidence type="ECO:0000313" key="2">
    <source>
        <dbReference type="Proteomes" id="UP001154282"/>
    </source>
</evidence>
<protein>
    <submittedName>
        <fullName evidence="1">Uncharacterized protein</fullName>
    </submittedName>
</protein>
<gene>
    <name evidence="1" type="ORF">LITE_LOCUS35030</name>
</gene>
<dbReference type="Proteomes" id="UP001154282">
    <property type="component" value="Unassembled WGS sequence"/>
</dbReference>
<accession>A0AAV0NSP0</accession>
<keyword evidence="2" id="KW-1185">Reference proteome</keyword>